<name>A0A8R1DNT6_CAEJA</name>
<sequence>MLELLQSNTGAVQVLSMPFPLFELQKKYNCSPATSVETERLFSTARTILSENRKRLSRKNFSMLLFLQRNIHLMGY</sequence>
<reference evidence="3" key="1">
    <citation type="submission" date="2010-08" db="EMBL/GenBank/DDBJ databases">
        <authorList>
            <consortium name="Caenorhabditis japonica Sequencing Consortium"/>
            <person name="Wilson R.K."/>
        </authorList>
    </citation>
    <scope>NUCLEOTIDE SEQUENCE [LARGE SCALE GENOMIC DNA]</scope>
    <source>
        <strain evidence="3">DF5081</strain>
    </source>
</reference>
<dbReference type="SUPFAM" id="SSF53098">
    <property type="entry name" value="Ribonuclease H-like"/>
    <property type="match status" value="1"/>
</dbReference>
<dbReference type="InterPro" id="IPR008906">
    <property type="entry name" value="HATC_C_dom"/>
</dbReference>
<dbReference type="EnsemblMetazoa" id="CJA08019.1">
    <property type="protein sequence ID" value="CJA08019.1"/>
    <property type="gene ID" value="WBGene00127223"/>
</dbReference>
<dbReference type="AlphaFoldDB" id="A0A8R1DNT6"/>
<dbReference type="Pfam" id="PF05699">
    <property type="entry name" value="Dimer_Tnp_hAT"/>
    <property type="match status" value="1"/>
</dbReference>
<feature type="domain" description="HAT C-terminal dimerisation" evidence="1">
    <location>
        <begin position="21"/>
        <end position="71"/>
    </location>
</feature>
<reference evidence="2" key="2">
    <citation type="submission" date="2022-06" db="UniProtKB">
        <authorList>
            <consortium name="EnsemblMetazoa"/>
        </authorList>
    </citation>
    <scope>IDENTIFICATION</scope>
    <source>
        <strain evidence="2">DF5081</strain>
    </source>
</reference>
<protein>
    <submittedName>
        <fullName evidence="2">Dimer_Tnp_hAT domain-containing protein</fullName>
    </submittedName>
</protein>
<keyword evidence="3" id="KW-1185">Reference proteome</keyword>
<evidence type="ECO:0000313" key="2">
    <source>
        <dbReference type="EnsemblMetazoa" id="CJA08019.1"/>
    </source>
</evidence>
<proteinExistence type="predicted"/>
<dbReference type="Proteomes" id="UP000005237">
    <property type="component" value="Unassembled WGS sequence"/>
</dbReference>
<dbReference type="GO" id="GO:0046983">
    <property type="term" value="F:protein dimerization activity"/>
    <property type="evidence" value="ECO:0007669"/>
    <property type="project" value="InterPro"/>
</dbReference>
<accession>A0A8R1DNT6</accession>
<evidence type="ECO:0000313" key="3">
    <source>
        <dbReference type="Proteomes" id="UP000005237"/>
    </source>
</evidence>
<organism evidence="2 3">
    <name type="scientific">Caenorhabditis japonica</name>
    <dbReference type="NCBI Taxonomy" id="281687"/>
    <lineage>
        <taxon>Eukaryota</taxon>
        <taxon>Metazoa</taxon>
        <taxon>Ecdysozoa</taxon>
        <taxon>Nematoda</taxon>
        <taxon>Chromadorea</taxon>
        <taxon>Rhabditida</taxon>
        <taxon>Rhabditina</taxon>
        <taxon>Rhabditomorpha</taxon>
        <taxon>Rhabditoidea</taxon>
        <taxon>Rhabditidae</taxon>
        <taxon>Peloderinae</taxon>
        <taxon>Caenorhabditis</taxon>
    </lineage>
</organism>
<evidence type="ECO:0000259" key="1">
    <source>
        <dbReference type="Pfam" id="PF05699"/>
    </source>
</evidence>
<dbReference type="InterPro" id="IPR012337">
    <property type="entry name" value="RNaseH-like_sf"/>
</dbReference>